<dbReference type="GO" id="GO:0055085">
    <property type="term" value="P:transmembrane transport"/>
    <property type="evidence" value="ECO:0007669"/>
    <property type="project" value="InterPro"/>
</dbReference>
<keyword evidence="6 8" id="KW-1133">Transmembrane helix</keyword>
<dbReference type="RefSeq" id="WP_165034146.1">
    <property type="nucleotide sequence ID" value="NZ_JAAKZF010000134.1"/>
</dbReference>
<comment type="similarity">
    <text evidence="2">Belongs to the binding-protein-dependent transport system permease family. CysTW subfamily.</text>
</comment>
<proteinExistence type="inferred from homology"/>
<keyword evidence="4" id="KW-1003">Cell membrane</keyword>
<evidence type="ECO:0000256" key="8">
    <source>
        <dbReference type="RuleBase" id="RU363032"/>
    </source>
</evidence>
<dbReference type="InterPro" id="IPR000515">
    <property type="entry name" value="MetI-like"/>
</dbReference>
<dbReference type="Proteomes" id="UP001642900">
    <property type="component" value="Unassembled WGS sequence"/>
</dbReference>
<dbReference type="InterPro" id="IPR035906">
    <property type="entry name" value="MetI-like_sf"/>
</dbReference>
<feature type="transmembrane region" description="Helical" evidence="8">
    <location>
        <begin position="194"/>
        <end position="227"/>
    </location>
</feature>
<dbReference type="SUPFAM" id="SSF161098">
    <property type="entry name" value="MetI-like"/>
    <property type="match status" value="2"/>
</dbReference>
<keyword evidence="5 8" id="KW-0812">Transmembrane</keyword>
<evidence type="ECO:0000256" key="3">
    <source>
        <dbReference type="ARBA" id="ARBA00022448"/>
    </source>
</evidence>
<feature type="transmembrane region" description="Helical" evidence="8">
    <location>
        <begin position="331"/>
        <end position="356"/>
    </location>
</feature>
<comment type="caution">
    <text evidence="10">The sequence shown here is derived from an EMBL/GenBank/DDBJ whole genome shotgun (WGS) entry which is preliminary data.</text>
</comment>
<evidence type="ECO:0000313" key="10">
    <source>
        <dbReference type="EMBL" id="NGO55804.1"/>
    </source>
</evidence>
<dbReference type="GO" id="GO:0005886">
    <property type="term" value="C:plasma membrane"/>
    <property type="evidence" value="ECO:0007669"/>
    <property type="project" value="UniProtKB-SubCell"/>
</dbReference>
<keyword evidence="7 8" id="KW-0472">Membrane</keyword>
<name>A0A6G4WME5_9HYPH</name>
<evidence type="ECO:0000256" key="1">
    <source>
        <dbReference type="ARBA" id="ARBA00004651"/>
    </source>
</evidence>
<feature type="transmembrane region" description="Helical" evidence="8">
    <location>
        <begin position="457"/>
        <end position="480"/>
    </location>
</feature>
<dbReference type="Pfam" id="PF00528">
    <property type="entry name" value="BPD_transp_1"/>
    <property type="match status" value="2"/>
</dbReference>
<feature type="transmembrane region" description="Helical" evidence="8">
    <location>
        <begin position="392"/>
        <end position="411"/>
    </location>
</feature>
<feature type="transmembrane region" description="Helical" evidence="8">
    <location>
        <begin position="556"/>
        <end position="577"/>
    </location>
</feature>
<sequence>MTRFLMVGRRERAVVLLLAGPLLFLLCFFYIPLAQTLWMSFWERGVFTLDNYQQALSSALYLNAFAWTFELAFFTAFLTLIVGYPVAYAMSTSGPRLRLFILICIIIPFWTSALVRAFAWVGILGREGIVNSSLMYLSIISSPMQLVFNPTGVFIGTVHVMLPYMVLCLYSSMHSIDRSLIRAAETLGAGRIRSFLLVYVPQTAPGIISGLLLVFIVSLGFFITPAVLGSNQRPTVVVLVERHMGVLLDWSMAAALSSLLLATTLVLFAVFNRYVRAGHSAPELQGAEAISLYRMVAKIDRGLGAIRAPLRRWRSDRPGRRWRFRGPAPSFLTLIAILISAIVAFPILLIVLVAFFPSTSNTIDFSNFSLEWFELYFTRAEWVDATLNSFRIALLTAVLASVISLVTALGLRRLSPGIRTALMSINLAPMIVPAVAYGVSAYFLFAQLGLIGTTLSLIIGHTILAIPPTMLVMVAAVQSLDERLEDAAASLGASPWRRLRYVTLPLLAPMAVVSALIGFLTSFDDLAVALFLASSRAKTLPKQMYDSMLHDSDPRVAAASAVLVGFTIVALLAMHLLRSRSRTKIS</sequence>
<reference evidence="10 11" key="1">
    <citation type="submission" date="2020-02" db="EMBL/GenBank/DDBJ databases">
        <title>Genome sequence of strain CCNWXJ40-4.</title>
        <authorList>
            <person name="Gao J."/>
            <person name="Sun J."/>
        </authorList>
    </citation>
    <scope>NUCLEOTIDE SEQUENCE [LARGE SCALE GENOMIC DNA]</scope>
    <source>
        <strain evidence="10 11">CCNWXJ 40-4</strain>
    </source>
</reference>
<dbReference type="PANTHER" id="PTHR42929">
    <property type="entry name" value="INNER MEMBRANE ABC TRANSPORTER PERMEASE PROTEIN YDCU-RELATED-RELATED"/>
    <property type="match status" value="1"/>
</dbReference>
<evidence type="ECO:0000259" key="9">
    <source>
        <dbReference type="PROSITE" id="PS50928"/>
    </source>
</evidence>
<feature type="domain" description="ABC transmembrane type-1" evidence="9">
    <location>
        <begin position="65"/>
        <end position="271"/>
    </location>
</feature>
<dbReference type="PROSITE" id="PS50928">
    <property type="entry name" value="ABC_TM1"/>
    <property type="match status" value="2"/>
</dbReference>
<gene>
    <name evidence="10" type="ORF">G6N73_33155</name>
</gene>
<feature type="transmembrane region" description="Helical" evidence="8">
    <location>
        <begin position="153"/>
        <end position="173"/>
    </location>
</feature>
<feature type="transmembrane region" description="Helical" evidence="8">
    <location>
        <begin position="501"/>
        <end position="523"/>
    </location>
</feature>
<feature type="transmembrane region" description="Helical" evidence="8">
    <location>
        <begin position="60"/>
        <end position="87"/>
    </location>
</feature>
<organism evidence="10 11">
    <name type="scientific">Allomesorhizobium camelthorni</name>
    <dbReference type="NCBI Taxonomy" id="475069"/>
    <lineage>
        <taxon>Bacteria</taxon>
        <taxon>Pseudomonadati</taxon>
        <taxon>Pseudomonadota</taxon>
        <taxon>Alphaproteobacteria</taxon>
        <taxon>Hyphomicrobiales</taxon>
        <taxon>Phyllobacteriaceae</taxon>
        <taxon>Allomesorhizobium</taxon>
    </lineage>
</organism>
<feature type="transmembrane region" description="Helical" evidence="8">
    <location>
        <begin position="423"/>
        <end position="445"/>
    </location>
</feature>
<accession>A0A6G4WME5</accession>
<dbReference type="PANTHER" id="PTHR42929:SF5">
    <property type="entry name" value="ABC TRANSPORTER PERMEASE PROTEIN"/>
    <property type="match status" value="1"/>
</dbReference>
<evidence type="ECO:0000256" key="6">
    <source>
        <dbReference type="ARBA" id="ARBA00022989"/>
    </source>
</evidence>
<feature type="transmembrane region" description="Helical" evidence="8">
    <location>
        <begin position="247"/>
        <end position="271"/>
    </location>
</feature>
<comment type="subcellular location">
    <subcellularLocation>
        <location evidence="1 8">Cell membrane</location>
        <topology evidence="1 8">Multi-pass membrane protein</topology>
    </subcellularLocation>
</comment>
<dbReference type="AlphaFoldDB" id="A0A6G4WME5"/>
<keyword evidence="11" id="KW-1185">Reference proteome</keyword>
<evidence type="ECO:0000256" key="7">
    <source>
        <dbReference type="ARBA" id="ARBA00023136"/>
    </source>
</evidence>
<dbReference type="EMBL" id="JAAKZF010000134">
    <property type="protein sequence ID" value="NGO55804.1"/>
    <property type="molecule type" value="Genomic_DNA"/>
</dbReference>
<keyword evidence="3 8" id="KW-0813">Transport</keyword>
<evidence type="ECO:0000256" key="4">
    <source>
        <dbReference type="ARBA" id="ARBA00022475"/>
    </source>
</evidence>
<feature type="transmembrane region" description="Helical" evidence="8">
    <location>
        <begin position="99"/>
        <end position="123"/>
    </location>
</feature>
<dbReference type="Gene3D" id="1.10.3720.10">
    <property type="entry name" value="MetI-like"/>
    <property type="match status" value="2"/>
</dbReference>
<evidence type="ECO:0000313" key="11">
    <source>
        <dbReference type="Proteomes" id="UP001642900"/>
    </source>
</evidence>
<protein>
    <submittedName>
        <fullName evidence="10">ABC transporter permease subunit</fullName>
    </submittedName>
</protein>
<feature type="domain" description="ABC transmembrane type-1" evidence="9">
    <location>
        <begin position="386"/>
        <end position="574"/>
    </location>
</feature>
<dbReference type="CDD" id="cd06261">
    <property type="entry name" value="TM_PBP2"/>
    <property type="match status" value="2"/>
</dbReference>
<evidence type="ECO:0000256" key="5">
    <source>
        <dbReference type="ARBA" id="ARBA00022692"/>
    </source>
</evidence>
<evidence type="ECO:0000256" key="2">
    <source>
        <dbReference type="ARBA" id="ARBA00007069"/>
    </source>
</evidence>